<dbReference type="AlphaFoldDB" id="A0A3D9FHF1"/>
<feature type="transmembrane region" description="Helical" evidence="1">
    <location>
        <begin position="231"/>
        <end position="250"/>
    </location>
</feature>
<proteinExistence type="predicted"/>
<feature type="transmembrane region" description="Helical" evidence="1">
    <location>
        <begin position="20"/>
        <end position="42"/>
    </location>
</feature>
<evidence type="ECO:0000256" key="1">
    <source>
        <dbReference type="SAM" id="Phobius"/>
    </source>
</evidence>
<evidence type="ECO:0000313" key="3">
    <source>
        <dbReference type="Proteomes" id="UP000256310"/>
    </source>
</evidence>
<accession>A0A3D9FHF1</accession>
<feature type="transmembrane region" description="Helical" evidence="1">
    <location>
        <begin position="108"/>
        <end position="129"/>
    </location>
</feature>
<dbReference type="RefSeq" id="WP_116236515.1">
    <property type="nucleotide sequence ID" value="NZ_QRDP01000004.1"/>
</dbReference>
<keyword evidence="1" id="KW-1133">Transmembrane helix</keyword>
<keyword evidence="1" id="KW-0812">Transmembrane</keyword>
<feature type="transmembrane region" description="Helical" evidence="1">
    <location>
        <begin position="374"/>
        <end position="392"/>
    </location>
</feature>
<reference evidence="2 3" key="1">
    <citation type="submission" date="2018-07" db="EMBL/GenBank/DDBJ databases">
        <title>Genomic Encyclopedia of Type Strains, Phase IV (KMG-IV): sequencing the most valuable type-strain genomes for metagenomic binning, comparative biology and taxonomic classification.</title>
        <authorList>
            <person name="Goeker M."/>
        </authorList>
    </citation>
    <scope>NUCLEOTIDE SEQUENCE [LARGE SCALE GENOMIC DNA]</scope>
    <source>
        <strain evidence="2 3">DSM 26725</strain>
    </source>
</reference>
<feature type="transmembrane region" description="Helical" evidence="1">
    <location>
        <begin position="136"/>
        <end position="156"/>
    </location>
</feature>
<sequence>MTELSDNIWLKDRWKSGTLAIWLAIALLMIFAQLPAIEALALGDTDDNLRMAQVRALLGGQPWYDLIQYRLAPPVGADIHWSHLPDLPIAGLILLLDPLIGTAAAERWAVALAPLLPFAIGLFAIALIARRIVAPIAWPLALLATLCAGILMPMWMPLRIDHHGWQLAMLAVALAGLVDPKRARGGVTSGIASALSLTIGLEMLAFLALIGAATALFWVRDRAEKVRISRYGASLAGGAAFGFALFASNANRAPVCDALSPVWLSAIVAAGALLVLLAILPLGDWRARLGIGAIAGGVLALGFALIWPDCLGRPEGVSAELQALWLDNVQEARPLYRQSWRKALLIVALPLSGLAGYALGIAQSWRKHERLEPLIALAALAFASFILLFWQVRTAPAAQLLAIPGATILGAWLLPRWRASAQILPRVGGSVAAVALMTGLWAVIPLIAFPEETEEDVADISAGAGDMPKCSSAAGLAPIAGLPPSTILTPIDLAPRLIVMTHHRGIAGPYHRNGEAILDVFHGFRGNMARLRETVARYDVGYVLLCPGMSGEGHYGANDPDSSFARLNRGAPPDWLEPVALPANSPFRLWRVR</sequence>
<keyword evidence="1" id="KW-0472">Membrane</keyword>
<gene>
    <name evidence="2" type="ORF">DFR46_2254</name>
</gene>
<comment type="caution">
    <text evidence="2">The sequence shown here is derived from an EMBL/GenBank/DDBJ whole genome shotgun (WGS) entry which is preliminary data.</text>
</comment>
<dbReference type="Proteomes" id="UP000256310">
    <property type="component" value="Unassembled WGS sequence"/>
</dbReference>
<feature type="transmembrane region" description="Helical" evidence="1">
    <location>
        <begin position="262"/>
        <end position="282"/>
    </location>
</feature>
<protein>
    <recommendedName>
        <fullName evidence="4">AcrB/AcrD/AcrF family protein</fullName>
    </recommendedName>
</protein>
<name>A0A3D9FHF1_9SPHN</name>
<feature type="transmembrane region" description="Helical" evidence="1">
    <location>
        <begin position="289"/>
        <end position="307"/>
    </location>
</feature>
<dbReference type="OrthoDB" id="1082056at2"/>
<organism evidence="2 3">
    <name type="scientific">Parasphingopyxis lamellibrachiae</name>
    <dbReference type="NCBI Taxonomy" id="680125"/>
    <lineage>
        <taxon>Bacteria</taxon>
        <taxon>Pseudomonadati</taxon>
        <taxon>Pseudomonadota</taxon>
        <taxon>Alphaproteobacteria</taxon>
        <taxon>Sphingomonadales</taxon>
        <taxon>Sphingomonadaceae</taxon>
        <taxon>Parasphingopyxis</taxon>
    </lineage>
</organism>
<evidence type="ECO:0000313" key="2">
    <source>
        <dbReference type="EMBL" id="RED17215.1"/>
    </source>
</evidence>
<feature type="transmembrane region" description="Helical" evidence="1">
    <location>
        <begin position="191"/>
        <end position="219"/>
    </location>
</feature>
<feature type="transmembrane region" description="Helical" evidence="1">
    <location>
        <begin position="343"/>
        <end position="362"/>
    </location>
</feature>
<feature type="transmembrane region" description="Helical" evidence="1">
    <location>
        <begin position="427"/>
        <end position="449"/>
    </location>
</feature>
<evidence type="ECO:0008006" key="4">
    <source>
        <dbReference type="Google" id="ProtNLM"/>
    </source>
</evidence>
<dbReference type="EMBL" id="QRDP01000004">
    <property type="protein sequence ID" value="RED17215.1"/>
    <property type="molecule type" value="Genomic_DNA"/>
</dbReference>
<keyword evidence="3" id="KW-1185">Reference proteome</keyword>
<feature type="transmembrane region" description="Helical" evidence="1">
    <location>
        <begin position="398"/>
        <end position="415"/>
    </location>
</feature>